<proteinExistence type="predicted"/>
<evidence type="ECO:0000313" key="2">
    <source>
        <dbReference type="Proteomes" id="UP001516400"/>
    </source>
</evidence>
<reference evidence="1 2" key="1">
    <citation type="journal article" date="2021" name="BMC Biol.">
        <title>Horizontally acquired antibacterial genes associated with adaptive radiation of ladybird beetles.</title>
        <authorList>
            <person name="Li H.S."/>
            <person name="Tang X.F."/>
            <person name="Huang Y.H."/>
            <person name="Xu Z.Y."/>
            <person name="Chen M.L."/>
            <person name="Du X.Y."/>
            <person name="Qiu B.Y."/>
            <person name="Chen P.T."/>
            <person name="Zhang W."/>
            <person name="Slipinski A."/>
            <person name="Escalona H.E."/>
            <person name="Waterhouse R.M."/>
            <person name="Zwick A."/>
            <person name="Pang H."/>
        </authorList>
    </citation>
    <scope>NUCLEOTIDE SEQUENCE [LARGE SCALE GENOMIC DNA]</scope>
    <source>
        <strain evidence="1">SYSU2018</strain>
    </source>
</reference>
<evidence type="ECO:0000313" key="1">
    <source>
        <dbReference type="EMBL" id="KAL3269803.1"/>
    </source>
</evidence>
<dbReference type="Proteomes" id="UP001516400">
    <property type="component" value="Unassembled WGS sequence"/>
</dbReference>
<feature type="non-terminal residue" evidence="1">
    <location>
        <position position="74"/>
    </location>
</feature>
<comment type="caution">
    <text evidence="1">The sequence shown here is derived from an EMBL/GenBank/DDBJ whole genome shotgun (WGS) entry which is preliminary data.</text>
</comment>
<sequence length="74" mass="8419">MLDKVEDSKNRIHLCQRILLSRPHEDPRVRGTGYKIFVANDTGEGEFRAPQNSNIAARGRWSSFSAVVRAIHLE</sequence>
<name>A0ABD2MTS9_9CUCU</name>
<keyword evidence="2" id="KW-1185">Reference proteome</keyword>
<accession>A0ABD2MTS9</accession>
<dbReference type="EMBL" id="JABFTP020000021">
    <property type="protein sequence ID" value="KAL3269803.1"/>
    <property type="molecule type" value="Genomic_DNA"/>
</dbReference>
<dbReference type="AlphaFoldDB" id="A0ABD2MTS9"/>
<protein>
    <submittedName>
        <fullName evidence="1">Uncharacterized protein</fullName>
    </submittedName>
</protein>
<gene>
    <name evidence="1" type="ORF">HHI36_008862</name>
</gene>
<organism evidence="1 2">
    <name type="scientific">Cryptolaemus montrouzieri</name>
    <dbReference type="NCBI Taxonomy" id="559131"/>
    <lineage>
        <taxon>Eukaryota</taxon>
        <taxon>Metazoa</taxon>
        <taxon>Ecdysozoa</taxon>
        <taxon>Arthropoda</taxon>
        <taxon>Hexapoda</taxon>
        <taxon>Insecta</taxon>
        <taxon>Pterygota</taxon>
        <taxon>Neoptera</taxon>
        <taxon>Endopterygota</taxon>
        <taxon>Coleoptera</taxon>
        <taxon>Polyphaga</taxon>
        <taxon>Cucujiformia</taxon>
        <taxon>Coccinelloidea</taxon>
        <taxon>Coccinellidae</taxon>
        <taxon>Scymninae</taxon>
        <taxon>Scymnini</taxon>
        <taxon>Cryptolaemus</taxon>
    </lineage>
</organism>